<feature type="compositionally biased region" description="Basic and acidic residues" evidence="3">
    <location>
        <begin position="514"/>
        <end position="554"/>
    </location>
</feature>
<evidence type="ECO:0000313" key="6">
    <source>
        <dbReference type="Proteomes" id="UP001153076"/>
    </source>
</evidence>
<dbReference type="SUPFAM" id="SSF57850">
    <property type="entry name" value="RING/U-box"/>
    <property type="match status" value="1"/>
</dbReference>
<dbReference type="GO" id="GO:0008270">
    <property type="term" value="F:zinc ion binding"/>
    <property type="evidence" value="ECO:0007669"/>
    <property type="project" value="UniProtKB-KW"/>
</dbReference>
<dbReference type="PROSITE" id="PS50089">
    <property type="entry name" value="ZF_RING_2"/>
    <property type="match status" value="1"/>
</dbReference>
<feature type="region of interest" description="Disordered" evidence="3">
    <location>
        <begin position="470"/>
        <end position="577"/>
    </location>
</feature>
<keyword evidence="6" id="KW-1185">Reference proteome</keyword>
<dbReference type="InterPro" id="IPR013083">
    <property type="entry name" value="Znf_RING/FYVE/PHD"/>
</dbReference>
<keyword evidence="1" id="KW-0863">Zinc-finger</keyword>
<dbReference type="CDD" id="cd16647">
    <property type="entry name" value="mRING-HC-C3HC5_NEU1"/>
    <property type="match status" value="1"/>
</dbReference>
<feature type="compositionally biased region" description="Polar residues" evidence="3">
    <location>
        <begin position="65"/>
        <end position="76"/>
    </location>
</feature>
<gene>
    <name evidence="5" type="ORF">Cgig2_026466</name>
</gene>
<dbReference type="InterPro" id="IPR001841">
    <property type="entry name" value="Znf_RING"/>
</dbReference>
<evidence type="ECO:0000259" key="4">
    <source>
        <dbReference type="PROSITE" id="PS50089"/>
    </source>
</evidence>
<dbReference type="PANTHER" id="PTHR46519">
    <property type="entry name" value="RING/U-BOX SUPERFAMILY PROTEIN"/>
    <property type="match status" value="1"/>
</dbReference>
<dbReference type="Proteomes" id="UP001153076">
    <property type="component" value="Unassembled WGS sequence"/>
</dbReference>
<dbReference type="EMBL" id="JAKOGI010001858">
    <property type="protein sequence ID" value="KAJ8423811.1"/>
    <property type="molecule type" value="Genomic_DNA"/>
</dbReference>
<protein>
    <recommendedName>
        <fullName evidence="4">RING-type domain-containing protein</fullName>
    </recommendedName>
</protein>
<keyword evidence="2" id="KW-0175">Coiled coil</keyword>
<feature type="domain" description="RING-type" evidence="4">
    <location>
        <begin position="778"/>
        <end position="817"/>
    </location>
</feature>
<feature type="region of interest" description="Disordered" evidence="3">
    <location>
        <begin position="404"/>
        <end position="441"/>
    </location>
</feature>
<dbReference type="AlphaFoldDB" id="A0A9Q1GR41"/>
<feature type="compositionally biased region" description="Polar residues" evidence="3">
    <location>
        <begin position="407"/>
        <end position="421"/>
    </location>
</feature>
<comment type="caution">
    <text evidence="5">The sequence shown here is derived from an EMBL/GenBank/DDBJ whole genome shotgun (WGS) entry which is preliminary data.</text>
</comment>
<feature type="region of interest" description="Disordered" evidence="3">
    <location>
        <begin position="745"/>
        <end position="767"/>
    </location>
</feature>
<organism evidence="5 6">
    <name type="scientific">Carnegiea gigantea</name>
    <dbReference type="NCBI Taxonomy" id="171969"/>
    <lineage>
        <taxon>Eukaryota</taxon>
        <taxon>Viridiplantae</taxon>
        <taxon>Streptophyta</taxon>
        <taxon>Embryophyta</taxon>
        <taxon>Tracheophyta</taxon>
        <taxon>Spermatophyta</taxon>
        <taxon>Magnoliopsida</taxon>
        <taxon>eudicotyledons</taxon>
        <taxon>Gunneridae</taxon>
        <taxon>Pentapetalae</taxon>
        <taxon>Caryophyllales</taxon>
        <taxon>Cactineae</taxon>
        <taxon>Cactaceae</taxon>
        <taxon>Cactoideae</taxon>
        <taxon>Echinocereeae</taxon>
        <taxon>Carnegiea</taxon>
    </lineage>
</organism>
<dbReference type="OrthoDB" id="6078042at2759"/>
<keyword evidence="1" id="KW-0479">Metal-binding</keyword>
<feature type="compositionally biased region" description="Polar residues" evidence="3">
    <location>
        <begin position="748"/>
        <end position="758"/>
    </location>
</feature>
<feature type="region of interest" description="Disordered" evidence="3">
    <location>
        <begin position="62"/>
        <end position="99"/>
    </location>
</feature>
<dbReference type="Gene3D" id="3.30.40.10">
    <property type="entry name" value="Zinc/RING finger domain, C3HC4 (zinc finger)"/>
    <property type="match status" value="1"/>
</dbReference>
<proteinExistence type="predicted"/>
<feature type="coiled-coil region" evidence="2">
    <location>
        <begin position="705"/>
        <end position="732"/>
    </location>
</feature>
<evidence type="ECO:0000256" key="1">
    <source>
        <dbReference type="PROSITE-ProRule" id="PRU00175"/>
    </source>
</evidence>
<evidence type="ECO:0000313" key="5">
    <source>
        <dbReference type="EMBL" id="KAJ8423811.1"/>
    </source>
</evidence>
<name>A0A9Q1GR41_9CARY</name>
<dbReference type="PANTHER" id="PTHR46519:SF3">
    <property type="entry name" value="RING_U-BOX SUPERFAMILY PROTEIN"/>
    <property type="match status" value="1"/>
</dbReference>
<evidence type="ECO:0000256" key="2">
    <source>
        <dbReference type="SAM" id="Coils"/>
    </source>
</evidence>
<dbReference type="Pfam" id="PF13920">
    <property type="entry name" value="zf-C3HC4_3"/>
    <property type="match status" value="1"/>
</dbReference>
<keyword evidence="1" id="KW-0862">Zinc</keyword>
<evidence type="ECO:0000256" key="3">
    <source>
        <dbReference type="SAM" id="MobiDB-lite"/>
    </source>
</evidence>
<sequence length="830" mass="94662">MAIAGLYNVPVLEPTIIRESQSSSSSSSGRYRSQRRISTASILQMWRELEDECAVNRANERGRLRSQQDNSDSISNCPEEMGRGASEDLGESENGSVDNFESQMGLLNEHEDRQSMTSEQSQEIGEVERERVRQIFREWMNSGVNAQRSNVSLRGRSSRAPLLGENERERVRIVREWIQTTSQQRDALAGNREEQVGEIGSQIEDVRDGQVLDRYEGQGENSRRGFRRLCGRQFLVDLLSKKEHERRLELQHLEEARPVSGFTHRNRIQSLLRLKCFQYMRSVENEITRPSSAAETELGLLRQRQTVSGLREGFLSRLNNDSHTQTSDLSEGPSINRLDCLRENQMQYGNNAEILYCAHEQSEPDGDGEIGSVDLNQLSQCSTGEINLSELAIKEEARLGHALENGEPSSQETATACNSNGCLDDETPVLNPEEPSGSERAEFNYLEVANETFTQQYDTDGEEINIYSQSDDEEGHEFRDVNGQESNILVEDRQGHVTEDEERESEGSILSNQWRHDNEEEADRSHWPVDGEESSRGVLENSREQNDAQEDYWHENASQETPREWMGMPSGPGATSSGRDDAYYFSDDDNLYNMELRELLNRRTVSSLLHSGFRESLDQLIQSYLERQTHVPDDWDLHEMSPPPFAARHQEQLGIDLNEPGAGGRTRQVNRPTVAPQRYRAHALHHTNWSRHEIRQHPGTDWEVINDLRIDMARLQQRLNNMQKMLEACMDMQLELQRSVRQEVSAALNRSTTNQSESQESKQPRDSLKWDSVRKGICCICSESNINSLLYRCGHMCTCAKCANVLVQANGKCPMCQAPVIEVIRAYFVQ</sequence>
<accession>A0A9Q1GR41</accession>
<reference evidence="5" key="1">
    <citation type="submission" date="2022-04" db="EMBL/GenBank/DDBJ databases">
        <title>Carnegiea gigantea Genome sequencing and assembly v2.</title>
        <authorList>
            <person name="Copetti D."/>
            <person name="Sanderson M.J."/>
            <person name="Burquez A."/>
            <person name="Wojciechowski M.F."/>
        </authorList>
    </citation>
    <scope>NUCLEOTIDE SEQUENCE</scope>
    <source>
        <strain evidence="5">SGP5-SGP5p</strain>
        <tissue evidence="5">Aerial part</tissue>
    </source>
</reference>